<comment type="caution">
    <text evidence="1">The sequence shown here is derived from an EMBL/GenBank/DDBJ whole genome shotgun (WGS) entry which is preliminary data.</text>
</comment>
<organism evidence="1 2">
    <name type="scientific">Paenibacillus selenitireducens</name>
    <dbReference type="NCBI Taxonomy" id="1324314"/>
    <lineage>
        <taxon>Bacteria</taxon>
        <taxon>Bacillati</taxon>
        <taxon>Bacillota</taxon>
        <taxon>Bacilli</taxon>
        <taxon>Bacillales</taxon>
        <taxon>Paenibacillaceae</taxon>
        <taxon>Paenibacillus</taxon>
    </lineage>
</organism>
<proteinExistence type="predicted"/>
<dbReference type="EMBL" id="MSZX01000006">
    <property type="protein sequence ID" value="OPA76950.1"/>
    <property type="molecule type" value="Genomic_DNA"/>
</dbReference>
<keyword evidence="2" id="KW-1185">Reference proteome</keyword>
<gene>
    <name evidence="1" type="ORF">BVG16_17560</name>
</gene>
<evidence type="ECO:0000313" key="2">
    <source>
        <dbReference type="Proteomes" id="UP000190188"/>
    </source>
</evidence>
<dbReference type="STRING" id="1324314.BVG16_17560"/>
<dbReference type="AlphaFoldDB" id="A0A1T2XAT9"/>
<sequence length="93" mass="11006">MAYIPKVIDFKLSDYNEKEGLYQFVVELQDGIKCRMFYNRYPEWTVKNINRLHTTPCPICRRDYICKCMANVVDQIHAQVQDRELISSVLSQA</sequence>
<dbReference type="RefSeq" id="WP_078500061.1">
    <property type="nucleotide sequence ID" value="NZ_MSZX01000006.1"/>
</dbReference>
<reference evidence="1 2" key="1">
    <citation type="submission" date="2017-01" db="EMBL/GenBank/DDBJ databases">
        <title>Genome analysis of Paenibacillus selenitrireducens ES3-24.</title>
        <authorList>
            <person name="Xu D."/>
            <person name="Yao R."/>
            <person name="Zheng S."/>
        </authorList>
    </citation>
    <scope>NUCLEOTIDE SEQUENCE [LARGE SCALE GENOMIC DNA]</scope>
    <source>
        <strain evidence="1 2">ES3-24</strain>
    </source>
</reference>
<dbReference type="OrthoDB" id="2621488at2"/>
<accession>A0A1T2XAT9</accession>
<name>A0A1T2XAT9_9BACL</name>
<evidence type="ECO:0000313" key="1">
    <source>
        <dbReference type="EMBL" id="OPA76950.1"/>
    </source>
</evidence>
<protein>
    <submittedName>
        <fullName evidence="1">Uncharacterized protein</fullName>
    </submittedName>
</protein>
<dbReference type="Proteomes" id="UP000190188">
    <property type="component" value="Unassembled WGS sequence"/>
</dbReference>